<keyword evidence="12 17" id="KW-1133">Transmembrane helix</keyword>
<keyword evidence="20" id="KW-1185">Reference proteome</keyword>
<comment type="function">
    <text evidence="1">Transfers mannosyl residues to the hydroxyl group of serine or threonine residues.</text>
</comment>
<dbReference type="GO" id="GO:0004169">
    <property type="term" value="F:dolichyl-phosphate-mannose-protein mannosyltransferase activity"/>
    <property type="evidence" value="ECO:0007669"/>
    <property type="project" value="UniProtKB-EC"/>
</dbReference>
<comment type="catalytic activity">
    <reaction evidence="15">
        <text>a di-trans,poly-cis-dolichyl beta-D-mannosyl phosphate + L-seryl-[protein] = 3-O-(alpha-D-mannosyl)-L-seryl-[protein] + a di-trans,poly-cis-dolichyl phosphate + H(+)</text>
        <dbReference type="Rhea" id="RHEA:17377"/>
        <dbReference type="Rhea" id="RHEA-COMP:9863"/>
        <dbReference type="Rhea" id="RHEA-COMP:13546"/>
        <dbReference type="Rhea" id="RHEA-COMP:19498"/>
        <dbReference type="Rhea" id="RHEA-COMP:19501"/>
        <dbReference type="ChEBI" id="CHEBI:15378"/>
        <dbReference type="ChEBI" id="CHEBI:29999"/>
        <dbReference type="ChEBI" id="CHEBI:57683"/>
        <dbReference type="ChEBI" id="CHEBI:58211"/>
        <dbReference type="ChEBI" id="CHEBI:137321"/>
        <dbReference type="EC" id="2.4.1.109"/>
    </reaction>
</comment>
<feature type="domain" description="DUF1736" evidence="18">
    <location>
        <begin position="265"/>
        <end position="330"/>
    </location>
</feature>
<dbReference type="Gene3D" id="1.25.40.10">
    <property type="entry name" value="Tetratricopeptide repeat domain"/>
    <property type="match status" value="1"/>
</dbReference>
<organism evidence="19">
    <name type="scientific">Notodromas monacha</name>
    <dbReference type="NCBI Taxonomy" id="399045"/>
    <lineage>
        <taxon>Eukaryota</taxon>
        <taxon>Metazoa</taxon>
        <taxon>Ecdysozoa</taxon>
        <taxon>Arthropoda</taxon>
        <taxon>Crustacea</taxon>
        <taxon>Oligostraca</taxon>
        <taxon>Ostracoda</taxon>
        <taxon>Podocopa</taxon>
        <taxon>Podocopida</taxon>
        <taxon>Cypridocopina</taxon>
        <taxon>Cypridoidea</taxon>
        <taxon>Cyprididae</taxon>
        <taxon>Notodromas</taxon>
    </lineage>
</organism>
<feature type="transmembrane region" description="Helical" evidence="17">
    <location>
        <begin position="400"/>
        <end position="418"/>
    </location>
</feature>
<feature type="transmembrane region" description="Helical" evidence="17">
    <location>
        <begin position="320"/>
        <end position="338"/>
    </location>
</feature>
<comment type="catalytic activity">
    <reaction evidence="14">
        <text>a di-trans,poly-cis-dolichyl beta-D-mannosyl phosphate + L-threonyl-[protein] = 3-O-(alpha-D-mannosyl)-L-threonyl-[protein] + a di-trans,poly-cis-dolichyl phosphate + H(+)</text>
        <dbReference type="Rhea" id="RHEA:53396"/>
        <dbReference type="Rhea" id="RHEA-COMP:11060"/>
        <dbReference type="Rhea" id="RHEA-COMP:13547"/>
        <dbReference type="Rhea" id="RHEA-COMP:19498"/>
        <dbReference type="Rhea" id="RHEA-COMP:19501"/>
        <dbReference type="ChEBI" id="CHEBI:15378"/>
        <dbReference type="ChEBI" id="CHEBI:30013"/>
        <dbReference type="ChEBI" id="CHEBI:57683"/>
        <dbReference type="ChEBI" id="CHEBI:58211"/>
        <dbReference type="ChEBI" id="CHEBI:137323"/>
        <dbReference type="EC" id="2.4.1.109"/>
    </reaction>
</comment>
<keyword evidence="8 17" id="KW-0812">Transmembrane</keyword>
<feature type="repeat" description="TPR" evidence="16">
    <location>
        <begin position="439"/>
        <end position="472"/>
    </location>
</feature>
<evidence type="ECO:0000256" key="6">
    <source>
        <dbReference type="ARBA" id="ARBA00012839"/>
    </source>
</evidence>
<protein>
    <recommendedName>
        <fullName evidence="6">dolichyl-phosphate-mannose--protein mannosyltransferase</fullName>
        <ecNumber evidence="6">2.4.1.109</ecNumber>
    </recommendedName>
</protein>
<dbReference type="InterPro" id="IPR013618">
    <property type="entry name" value="TMTC_DUF1736"/>
</dbReference>
<reference evidence="19" key="1">
    <citation type="submission" date="2020-11" db="EMBL/GenBank/DDBJ databases">
        <authorList>
            <person name="Tran Van P."/>
        </authorList>
    </citation>
    <scope>NUCLEOTIDE SEQUENCE</scope>
</reference>
<evidence type="ECO:0000313" key="20">
    <source>
        <dbReference type="Proteomes" id="UP000678499"/>
    </source>
</evidence>
<comment type="pathway">
    <text evidence="4">Protein modification; protein glycosylation.</text>
</comment>
<name>A0A7R9GD95_9CRUS</name>
<dbReference type="PANTHER" id="PTHR44216">
    <property type="entry name" value="PROTEIN O-MANNOSYL-TRANSFERASE TMTC2"/>
    <property type="match status" value="1"/>
</dbReference>
<feature type="transmembrane region" description="Helical" evidence="17">
    <location>
        <begin position="147"/>
        <end position="166"/>
    </location>
</feature>
<evidence type="ECO:0000313" key="19">
    <source>
        <dbReference type="EMBL" id="CAD7278157.1"/>
    </source>
</evidence>
<sequence length="479" mass="52479">MRALGTVGDGRSNRDAPGECFQDVARMSSSDNERLQDRRAIENNDDINPNTPWTNLLSNDFWGTPLTHSGSHKSYRPLCVATFRLNFFLHGLNPVGYHLVNVALHGLATALFASTCRSLLFRDSVAVWTAALTFAAHPVHVEAVAGLVGRADVLACITFLLSFSAYRRHVTARTKAAFESGASNHSSSRHAAAATRQLAACVALAGVSMLCKEHGITVLAVCAGYDVFVVARMTWKDIWSLGDTKGKFKRRANDRWPRRRGLNASADNPAAQSEALLTRTSTFAFLPVLNFLLLLWPRWLSFDWSMDTVPLVESLTDSRVAATACFYGLLVALVHKAYSSKDRGLTTALLLLIVPFIPASNLLFHVGFVVAERVLYLPSTGFCLLVGLGAGLVARRRRHLARVLVAVVLCAFAARTLVRNRDWVDEHALYTSGIPVNPAKSYGNLGRVLSAEGREKEAEAAYMSAIRLRPNMADAHYNL</sequence>
<proteinExistence type="inferred from homology"/>
<evidence type="ECO:0000256" key="4">
    <source>
        <dbReference type="ARBA" id="ARBA00004922"/>
    </source>
</evidence>
<evidence type="ECO:0000256" key="11">
    <source>
        <dbReference type="ARBA" id="ARBA00022824"/>
    </source>
</evidence>
<dbReference type="Proteomes" id="UP000678499">
    <property type="component" value="Unassembled WGS sequence"/>
</dbReference>
<evidence type="ECO:0000256" key="13">
    <source>
        <dbReference type="ARBA" id="ARBA00023136"/>
    </source>
</evidence>
<dbReference type="GO" id="GO:0005789">
    <property type="term" value="C:endoplasmic reticulum membrane"/>
    <property type="evidence" value="ECO:0007669"/>
    <property type="project" value="TreeGrafter"/>
</dbReference>
<dbReference type="EMBL" id="OA883170">
    <property type="protein sequence ID" value="CAD7278157.1"/>
    <property type="molecule type" value="Genomic_DNA"/>
</dbReference>
<evidence type="ECO:0000256" key="9">
    <source>
        <dbReference type="ARBA" id="ARBA00022737"/>
    </source>
</evidence>
<evidence type="ECO:0000256" key="15">
    <source>
        <dbReference type="ARBA" id="ARBA00045102"/>
    </source>
</evidence>
<evidence type="ECO:0000256" key="5">
    <source>
        <dbReference type="ARBA" id="ARBA00007882"/>
    </source>
</evidence>
<evidence type="ECO:0000256" key="10">
    <source>
        <dbReference type="ARBA" id="ARBA00022803"/>
    </source>
</evidence>
<dbReference type="UniPathway" id="UPA00378"/>
<comment type="subcellular location">
    <subcellularLocation>
        <location evidence="3">Endoplasmic reticulum</location>
    </subcellularLocation>
    <subcellularLocation>
        <location evidence="2">Membrane</location>
        <topology evidence="2">Multi-pass membrane protein</topology>
    </subcellularLocation>
</comment>
<evidence type="ECO:0000256" key="3">
    <source>
        <dbReference type="ARBA" id="ARBA00004240"/>
    </source>
</evidence>
<keyword evidence="11" id="KW-0256">Endoplasmic reticulum</keyword>
<evidence type="ECO:0000256" key="16">
    <source>
        <dbReference type="PROSITE-ProRule" id="PRU00339"/>
    </source>
</evidence>
<evidence type="ECO:0000256" key="8">
    <source>
        <dbReference type="ARBA" id="ARBA00022692"/>
    </source>
</evidence>
<accession>A0A7R9GD95</accession>
<evidence type="ECO:0000256" key="2">
    <source>
        <dbReference type="ARBA" id="ARBA00004141"/>
    </source>
</evidence>
<evidence type="ECO:0000256" key="1">
    <source>
        <dbReference type="ARBA" id="ARBA00003582"/>
    </source>
</evidence>
<feature type="transmembrane region" description="Helical" evidence="17">
    <location>
        <begin position="374"/>
        <end position="393"/>
    </location>
</feature>
<dbReference type="InterPro" id="IPR011990">
    <property type="entry name" value="TPR-like_helical_dom_sf"/>
</dbReference>
<feature type="transmembrane region" description="Helical" evidence="17">
    <location>
        <begin position="282"/>
        <end position="300"/>
    </location>
</feature>
<dbReference type="InterPro" id="IPR052384">
    <property type="entry name" value="TMTC_O-mannosyltransferase"/>
</dbReference>
<keyword evidence="13 17" id="KW-0472">Membrane</keyword>
<comment type="similarity">
    <text evidence="5">Belongs to the TMTC family.</text>
</comment>
<evidence type="ECO:0000259" key="18">
    <source>
        <dbReference type="Pfam" id="PF08409"/>
    </source>
</evidence>
<feature type="transmembrane region" description="Helical" evidence="17">
    <location>
        <begin position="345"/>
        <end position="368"/>
    </location>
</feature>
<keyword evidence="10 16" id="KW-0802">TPR repeat</keyword>
<dbReference type="AlphaFoldDB" id="A0A7R9GD95"/>
<dbReference type="SMART" id="SM00028">
    <property type="entry name" value="TPR"/>
    <property type="match status" value="1"/>
</dbReference>
<keyword evidence="7" id="KW-0808">Transferase</keyword>
<dbReference type="Pfam" id="PF08409">
    <property type="entry name" value="TMTC_DUF1736"/>
    <property type="match status" value="1"/>
</dbReference>
<evidence type="ECO:0000256" key="7">
    <source>
        <dbReference type="ARBA" id="ARBA00022679"/>
    </source>
</evidence>
<evidence type="ECO:0000256" key="14">
    <source>
        <dbReference type="ARBA" id="ARBA00045085"/>
    </source>
</evidence>
<dbReference type="PROSITE" id="PS50005">
    <property type="entry name" value="TPR"/>
    <property type="match status" value="1"/>
</dbReference>
<dbReference type="OrthoDB" id="66906at2759"/>
<evidence type="ECO:0000256" key="17">
    <source>
        <dbReference type="SAM" id="Phobius"/>
    </source>
</evidence>
<dbReference type="PANTHER" id="PTHR44216:SF3">
    <property type="entry name" value="PROTEIN O-MANNOSYL-TRANSFERASE TMTC2"/>
    <property type="match status" value="1"/>
</dbReference>
<evidence type="ECO:0000256" key="12">
    <source>
        <dbReference type="ARBA" id="ARBA00022989"/>
    </source>
</evidence>
<gene>
    <name evidence="19" type="ORF">NMOB1V02_LOCUS5868</name>
</gene>
<dbReference type="InterPro" id="IPR019734">
    <property type="entry name" value="TPR_rpt"/>
</dbReference>
<dbReference type="EC" id="2.4.1.109" evidence="6"/>
<dbReference type="EMBL" id="CAJPEX010001133">
    <property type="protein sequence ID" value="CAG0918309.1"/>
    <property type="molecule type" value="Genomic_DNA"/>
</dbReference>
<dbReference type="SUPFAM" id="SSF48452">
    <property type="entry name" value="TPR-like"/>
    <property type="match status" value="1"/>
</dbReference>
<keyword evidence="9" id="KW-0677">Repeat</keyword>
<feature type="transmembrane region" description="Helical" evidence="17">
    <location>
        <begin position="95"/>
        <end position="113"/>
    </location>
</feature>